<proteinExistence type="predicted"/>
<dbReference type="Gene3D" id="3.90.210.10">
    <property type="entry name" value="Heat-Labile Enterotoxin, subunit A"/>
    <property type="match status" value="1"/>
</dbReference>
<accession>A0A0W0TVY1</accession>
<dbReference type="SUPFAM" id="SSF56399">
    <property type="entry name" value="ADP-ribosylation"/>
    <property type="match status" value="1"/>
</dbReference>
<sequence>MNKNNKWNDYSFNNYLLDAIHKAESKEDWEKEWQSFDKKPIRYYQGLLFRGSAEDTSHCFKQGIKENASSEFLEDYIQDMNGAIGVSTTKSFQVAKNYALPTIVTRNEAILATKPIWAESYIYVIDFKGETGIDLEATFTLRGQHGAAELSKNKKEVNIVGTVSSEDILGAFYVNLTGKIKWIQNTYRKELWDSSLLASLLPKEFYDELAKEGKSELTFS</sequence>
<dbReference type="RefSeq" id="WP_058525198.1">
    <property type="nucleotide sequence ID" value="NZ_CAAAHY010000004.1"/>
</dbReference>
<name>A0A0W0TVY1_LEGER</name>
<gene>
    <name evidence="1" type="ORF">Lery_0005</name>
</gene>
<keyword evidence="2" id="KW-1185">Reference proteome</keyword>
<reference evidence="1 2" key="1">
    <citation type="submission" date="2015-11" db="EMBL/GenBank/DDBJ databases">
        <title>Genomic analysis of 38 Legionella species identifies large and diverse effector repertoires.</title>
        <authorList>
            <person name="Burstein D."/>
            <person name="Amaro F."/>
            <person name="Zusman T."/>
            <person name="Lifshitz Z."/>
            <person name="Cohen O."/>
            <person name="Gilbert J.A."/>
            <person name="Pupko T."/>
            <person name="Shuman H.A."/>
            <person name="Segal G."/>
        </authorList>
    </citation>
    <scope>NUCLEOTIDE SEQUENCE [LARGE SCALE GENOMIC DNA]</scope>
    <source>
        <strain evidence="1 2">SE-32A-C8</strain>
    </source>
</reference>
<dbReference type="PATRIC" id="fig|448.7.peg.6"/>
<evidence type="ECO:0000313" key="2">
    <source>
        <dbReference type="Proteomes" id="UP000054773"/>
    </source>
</evidence>
<dbReference type="OrthoDB" id="9816400at2"/>
<comment type="caution">
    <text evidence="1">The sequence shown here is derived from an EMBL/GenBank/DDBJ whole genome shotgun (WGS) entry which is preliminary data.</text>
</comment>
<evidence type="ECO:0000313" key="1">
    <source>
        <dbReference type="EMBL" id="KTC99895.1"/>
    </source>
</evidence>
<dbReference type="Proteomes" id="UP000054773">
    <property type="component" value="Unassembled WGS sequence"/>
</dbReference>
<organism evidence="1 2">
    <name type="scientific">Legionella erythra</name>
    <dbReference type="NCBI Taxonomy" id="448"/>
    <lineage>
        <taxon>Bacteria</taxon>
        <taxon>Pseudomonadati</taxon>
        <taxon>Pseudomonadota</taxon>
        <taxon>Gammaproteobacteria</taxon>
        <taxon>Legionellales</taxon>
        <taxon>Legionellaceae</taxon>
        <taxon>Legionella</taxon>
    </lineage>
</organism>
<dbReference type="EMBL" id="LNYA01000001">
    <property type="protein sequence ID" value="KTC99895.1"/>
    <property type="molecule type" value="Genomic_DNA"/>
</dbReference>
<protein>
    <submittedName>
        <fullName evidence="1">Uncharacterized protein</fullName>
    </submittedName>
</protein>
<dbReference type="AlphaFoldDB" id="A0A0W0TVY1"/>